<sequence>MRIAADGERFVPHRFRDGLLRMADPALGKVKHHAANQIAVREDEVVAYLRRGFLLRMRGERSGQVNLIAAAEIVPVA</sequence>
<comment type="caution">
    <text evidence="1">The sequence shown here is derived from an EMBL/GenBank/DDBJ whole genome shotgun (WGS) entry which is preliminary data.</text>
</comment>
<dbReference type="OrthoDB" id="8126843at2"/>
<gene>
    <name evidence="1" type="ORF">A5481_16305</name>
</gene>
<evidence type="ECO:0000313" key="2">
    <source>
        <dbReference type="Proteomes" id="UP000078316"/>
    </source>
</evidence>
<name>A0A179S7U5_9HYPH</name>
<dbReference type="AlphaFoldDB" id="A0A179S7U5"/>
<dbReference type="RefSeq" id="WP_048432870.1">
    <property type="nucleotide sequence ID" value="NZ_LWHQ01000030.1"/>
</dbReference>
<protein>
    <submittedName>
        <fullName evidence="1">Uncharacterized protein</fullName>
    </submittedName>
</protein>
<accession>A0A179S7U5</accession>
<proteinExistence type="predicted"/>
<evidence type="ECO:0000313" key="1">
    <source>
        <dbReference type="EMBL" id="OAS23706.1"/>
    </source>
</evidence>
<dbReference type="Proteomes" id="UP000078316">
    <property type="component" value="Unassembled WGS sequence"/>
</dbReference>
<reference evidence="1 2" key="1">
    <citation type="submission" date="2016-04" db="EMBL/GenBank/DDBJ databases">
        <authorList>
            <person name="Evans L.H."/>
            <person name="Alamgir A."/>
            <person name="Owens N."/>
            <person name="Weber N.D."/>
            <person name="Virtaneva K."/>
            <person name="Barbian K."/>
            <person name="Babar A."/>
            <person name="Rosenke K."/>
        </authorList>
    </citation>
    <scope>NUCLEOTIDE SEQUENCE [LARGE SCALE GENOMIC DNA]</scope>
    <source>
        <strain evidence="1 2">PMB02</strain>
    </source>
</reference>
<organism evidence="1 2">
    <name type="scientific">Methylobacterium platani</name>
    <dbReference type="NCBI Taxonomy" id="427683"/>
    <lineage>
        <taxon>Bacteria</taxon>
        <taxon>Pseudomonadati</taxon>
        <taxon>Pseudomonadota</taxon>
        <taxon>Alphaproteobacteria</taxon>
        <taxon>Hyphomicrobiales</taxon>
        <taxon>Methylobacteriaceae</taxon>
        <taxon>Methylobacterium</taxon>
    </lineage>
</organism>
<dbReference type="EMBL" id="LWHQ01000030">
    <property type="protein sequence ID" value="OAS23706.1"/>
    <property type="molecule type" value="Genomic_DNA"/>
</dbReference>